<dbReference type="Pfam" id="PF14413">
    <property type="entry name" value="Thg1C"/>
    <property type="match status" value="1"/>
</dbReference>
<evidence type="ECO:0000313" key="16">
    <source>
        <dbReference type="EMBL" id="OAG43314.1"/>
    </source>
</evidence>
<name>A0A177FG77_9EURO</name>
<protein>
    <recommendedName>
        <fullName evidence="4">tRNA(His) guanylyltransferase</fullName>
        <ecNumber evidence="3">2.7.7.79</ecNumber>
    </recommendedName>
    <alternativeName>
        <fullName evidence="12">tRNA-histidine guanylyltransferase</fullName>
    </alternativeName>
</protein>
<organism evidence="16 17">
    <name type="scientific">Fonsecaea monophora</name>
    <dbReference type="NCBI Taxonomy" id="254056"/>
    <lineage>
        <taxon>Eukaryota</taxon>
        <taxon>Fungi</taxon>
        <taxon>Dikarya</taxon>
        <taxon>Ascomycota</taxon>
        <taxon>Pezizomycotina</taxon>
        <taxon>Eurotiomycetes</taxon>
        <taxon>Chaetothyriomycetidae</taxon>
        <taxon>Chaetothyriales</taxon>
        <taxon>Herpotrichiellaceae</taxon>
        <taxon>Fonsecaea</taxon>
    </lineage>
</organism>
<evidence type="ECO:0000256" key="6">
    <source>
        <dbReference type="ARBA" id="ARBA00022694"/>
    </source>
</evidence>
<evidence type="ECO:0000256" key="8">
    <source>
        <dbReference type="ARBA" id="ARBA00022723"/>
    </source>
</evidence>
<dbReference type="EC" id="2.7.7.79" evidence="3"/>
<keyword evidence="9" id="KW-0547">Nucleotide-binding</keyword>
<evidence type="ECO:0000256" key="7">
    <source>
        <dbReference type="ARBA" id="ARBA00022695"/>
    </source>
</evidence>
<feature type="compositionally biased region" description="Acidic residues" evidence="13">
    <location>
        <begin position="303"/>
        <end position="314"/>
    </location>
</feature>
<feature type="region of interest" description="Disordered" evidence="13">
    <location>
        <begin position="194"/>
        <end position="338"/>
    </location>
</feature>
<keyword evidence="5" id="KW-0808">Transferase</keyword>
<comment type="cofactor">
    <cofactor evidence="1">
        <name>Mg(2+)</name>
        <dbReference type="ChEBI" id="CHEBI:18420"/>
    </cofactor>
</comment>
<dbReference type="GO" id="GO:0008193">
    <property type="term" value="F:tRNA guanylyltransferase activity"/>
    <property type="evidence" value="ECO:0007669"/>
    <property type="project" value="UniProtKB-EC"/>
</dbReference>
<dbReference type="Pfam" id="PF04446">
    <property type="entry name" value="Thg1"/>
    <property type="match status" value="1"/>
</dbReference>
<evidence type="ECO:0000259" key="15">
    <source>
        <dbReference type="Pfam" id="PF14413"/>
    </source>
</evidence>
<keyword evidence="17" id="KW-1185">Reference proteome</keyword>
<dbReference type="GeneID" id="34597774"/>
<dbReference type="OrthoDB" id="62560at2759"/>
<evidence type="ECO:0000256" key="12">
    <source>
        <dbReference type="ARBA" id="ARBA00032480"/>
    </source>
</evidence>
<evidence type="ECO:0000256" key="13">
    <source>
        <dbReference type="SAM" id="MobiDB-lite"/>
    </source>
</evidence>
<evidence type="ECO:0000256" key="3">
    <source>
        <dbReference type="ARBA" id="ARBA00012511"/>
    </source>
</evidence>
<dbReference type="EMBL" id="LVKK01000011">
    <property type="protein sequence ID" value="OAG43314.1"/>
    <property type="molecule type" value="Genomic_DNA"/>
</dbReference>
<keyword evidence="8" id="KW-0479">Metal-binding</keyword>
<accession>A0A177FG77</accession>
<evidence type="ECO:0000256" key="9">
    <source>
        <dbReference type="ARBA" id="ARBA00022741"/>
    </source>
</evidence>
<feature type="compositionally biased region" description="Low complexity" evidence="13">
    <location>
        <begin position="329"/>
        <end position="338"/>
    </location>
</feature>
<reference evidence="16 17" key="1">
    <citation type="submission" date="2016-03" db="EMBL/GenBank/DDBJ databases">
        <title>Draft genome sequence of the Fonsecaea monophora CBS 269.37.</title>
        <authorList>
            <person name="Bombassaro A."/>
            <person name="Vinicius W.A."/>
            <person name="De Hoog S."/>
            <person name="Sun J."/>
            <person name="Souza E.M."/>
            <person name="Raittz R.T."/>
            <person name="Costa F."/>
            <person name="Leao A.C."/>
            <person name="Tadra-Sfeir M.Z."/>
            <person name="Baura V."/>
            <person name="Balsanelli E."/>
            <person name="Pedrosa F.O."/>
            <person name="Moreno L.F."/>
            <person name="Steffens M.B."/>
            <person name="Xi L."/>
            <person name="Bocca A.L."/>
            <person name="Felipe M.S."/>
            <person name="Teixeira M."/>
            <person name="Telles Filho F.Q."/>
            <person name="Azevedo C.M."/>
            <person name="Gomes R."/>
            <person name="Vicente V.A."/>
        </authorList>
    </citation>
    <scope>NUCLEOTIDE SEQUENCE [LARGE SCALE GENOMIC DNA]</scope>
    <source>
        <strain evidence="16 17">CBS 269.37</strain>
    </source>
</reference>
<dbReference type="GO" id="GO:0006400">
    <property type="term" value="P:tRNA modification"/>
    <property type="evidence" value="ECO:0007669"/>
    <property type="project" value="InterPro"/>
</dbReference>
<evidence type="ECO:0000313" key="17">
    <source>
        <dbReference type="Proteomes" id="UP000077002"/>
    </source>
</evidence>
<sequence length="338" mass="38063">MNHAASHVVTAMPEIAVAYGVSDEFSFVFDRATTLFERRRDKLVSTVVSTFTAAYVAGWDLFFCDDDPQGDDAGAGAGASDGDGAIARKKLTMDMLPTFDGRAVCYPSWANLRDYLSWRQVDCHINNLYNTTFWALVQQGGMTHTAAEELLKGTLASDKNEILWSRFGINYNNEPEMYRKGSVVFREYRVEDLPGSHQKGRGRGGGQRQRQRKRKQGQEKKQEDQRNRELDRKQDHEHEDDDDEDTQQSAVPEPALSKTQAERLRKAKKKATVVTSHVDIIRDEFWVRRPWIRSGRPGREVGGGEDDNKEEGAEEDRKEGEGGGGGGKEQQQQGDTKS</sequence>
<dbReference type="InterPro" id="IPR038469">
    <property type="entry name" value="tRNAHis_GuaTrfase_Thg1_sf"/>
</dbReference>
<keyword evidence="10" id="KW-0460">Magnesium</keyword>
<dbReference type="GO" id="GO:0000287">
    <property type="term" value="F:magnesium ion binding"/>
    <property type="evidence" value="ECO:0007669"/>
    <property type="project" value="InterPro"/>
</dbReference>
<dbReference type="InterPro" id="IPR025845">
    <property type="entry name" value="Thg1_C_dom"/>
</dbReference>
<dbReference type="AlphaFoldDB" id="A0A177FG77"/>
<gene>
    <name evidence="16" type="ORF">AYO21_02600</name>
</gene>
<evidence type="ECO:0000259" key="14">
    <source>
        <dbReference type="Pfam" id="PF04446"/>
    </source>
</evidence>
<evidence type="ECO:0000256" key="2">
    <source>
        <dbReference type="ARBA" id="ARBA00010113"/>
    </source>
</evidence>
<evidence type="ECO:0000256" key="5">
    <source>
        <dbReference type="ARBA" id="ARBA00022679"/>
    </source>
</evidence>
<evidence type="ECO:0000256" key="11">
    <source>
        <dbReference type="ARBA" id="ARBA00023134"/>
    </source>
</evidence>
<dbReference type="GO" id="GO:0005525">
    <property type="term" value="F:GTP binding"/>
    <property type="evidence" value="ECO:0007669"/>
    <property type="project" value="UniProtKB-KW"/>
</dbReference>
<keyword evidence="11" id="KW-0342">GTP-binding</keyword>
<feature type="domain" description="Thg1 C-terminal" evidence="15">
    <location>
        <begin position="111"/>
        <end position="282"/>
    </location>
</feature>
<evidence type="ECO:0000256" key="1">
    <source>
        <dbReference type="ARBA" id="ARBA00001946"/>
    </source>
</evidence>
<dbReference type="Proteomes" id="UP000077002">
    <property type="component" value="Unassembled WGS sequence"/>
</dbReference>
<keyword evidence="6" id="KW-0819">tRNA processing</keyword>
<dbReference type="RefSeq" id="XP_022515266.1">
    <property type="nucleotide sequence ID" value="XM_022652578.1"/>
</dbReference>
<dbReference type="InterPro" id="IPR024956">
    <property type="entry name" value="tRNAHis_GuaTrfase_cat"/>
</dbReference>
<evidence type="ECO:0000256" key="10">
    <source>
        <dbReference type="ARBA" id="ARBA00022842"/>
    </source>
</evidence>
<comment type="similarity">
    <text evidence="2">Belongs to the tRNA(His) guanylyltransferase family.</text>
</comment>
<dbReference type="PANTHER" id="PTHR12729">
    <property type="entry name" value="TRNA(HIS) GUANYLYLTRANSFERASE-RELATED"/>
    <property type="match status" value="1"/>
</dbReference>
<dbReference type="Gene3D" id="3.30.70.3000">
    <property type="match status" value="1"/>
</dbReference>
<dbReference type="PANTHER" id="PTHR12729:SF6">
    <property type="entry name" value="TRNA(HIS) GUANYLYLTRANSFERASE-RELATED"/>
    <property type="match status" value="1"/>
</dbReference>
<proteinExistence type="inferred from homology"/>
<dbReference type="InterPro" id="IPR007537">
    <property type="entry name" value="tRNAHis_GuaTrfase_Thg1"/>
</dbReference>
<evidence type="ECO:0000256" key="4">
    <source>
        <dbReference type="ARBA" id="ARBA00015443"/>
    </source>
</evidence>
<feature type="compositionally biased region" description="Basic and acidic residues" evidence="13">
    <location>
        <begin position="216"/>
        <end position="237"/>
    </location>
</feature>
<comment type="caution">
    <text evidence="16">The sequence shown here is derived from an EMBL/GenBank/DDBJ whole genome shotgun (WGS) entry which is preliminary data.</text>
</comment>
<feature type="domain" description="tRNAHis guanylyltransferase catalytic" evidence="14">
    <location>
        <begin position="1"/>
        <end position="107"/>
    </location>
</feature>
<keyword evidence="7" id="KW-0548">Nucleotidyltransferase</keyword>